<dbReference type="InterPro" id="IPR004360">
    <property type="entry name" value="Glyas_Fos-R_dOase_dom"/>
</dbReference>
<dbReference type="InterPro" id="IPR037523">
    <property type="entry name" value="VOC_core"/>
</dbReference>
<dbReference type="Proteomes" id="UP001597214">
    <property type="component" value="Unassembled WGS sequence"/>
</dbReference>
<dbReference type="EMBL" id="JBHUEM010000051">
    <property type="protein sequence ID" value="MFD1738880.1"/>
    <property type="molecule type" value="Genomic_DNA"/>
</dbReference>
<accession>A0ABW4LXQ0</accession>
<feature type="domain" description="VOC" evidence="1">
    <location>
        <begin position="3"/>
        <end position="125"/>
    </location>
</feature>
<dbReference type="Pfam" id="PF00903">
    <property type="entry name" value="Glyoxalase"/>
    <property type="match status" value="1"/>
</dbReference>
<organism evidence="2 3">
    <name type="scientific">Bacillus salitolerans</name>
    <dbReference type="NCBI Taxonomy" id="1437434"/>
    <lineage>
        <taxon>Bacteria</taxon>
        <taxon>Bacillati</taxon>
        <taxon>Bacillota</taxon>
        <taxon>Bacilli</taxon>
        <taxon>Bacillales</taxon>
        <taxon>Bacillaceae</taxon>
        <taxon>Bacillus</taxon>
    </lineage>
</organism>
<evidence type="ECO:0000313" key="3">
    <source>
        <dbReference type="Proteomes" id="UP001597214"/>
    </source>
</evidence>
<dbReference type="SUPFAM" id="SSF54593">
    <property type="entry name" value="Glyoxalase/Bleomycin resistance protein/Dihydroxybiphenyl dioxygenase"/>
    <property type="match status" value="1"/>
</dbReference>
<evidence type="ECO:0000259" key="1">
    <source>
        <dbReference type="PROSITE" id="PS51819"/>
    </source>
</evidence>
<dbReference type="CDD" id="cd06587">
    <property type="entry name" value="VOC"/>
    <property type="match status" value="1"/>
</dbReference>
<evidence type="ECO:0000313" key="2">
    <source>
        <dbReference type="EMBL" id="MFD1738880.1"/>
    </source>
</evidence>
<dbReference type="PROSITE" id="PS51819">
    <property type="entry name" value="VOC"/>
    <property type="match status" value="1"/>
</dbReference>
<dbReference type="RefSeq" id="WP_377930102.1">
    <property type="nucleotide sequence ID" value="NZ_JBHUEM010000051.1"/>
</dbReference>
<protein>
    <submittedName>
        <fullName evidence="2">VOC family protein</fullName>
    </submittedName>
</protein>
<dbReference type="InterPro" id="IPR029068">
    <property type="entry name" value="Glyas_Bleomycin-R_OHBP_Dase"/>
</dbReference>
<proteinExistence type="predicted"/>
<sequence>MFKVGSIFIPVTDLARSKKWYELNLGAIKVDEWQEDGMDHGVGYVFKGDSTGLALIKVDKVQPTEFAIKGKRKNVYYNFVVDDIEPAYNQLKQNGVETSDIHDYGLMKGFDFYDPDGNAFSVVSEEKDSPYHQDNIKKAIQK</sequence>
<gene>
    <name evidence="2" type="ORF">ACFSCX_20410</name>
</gene>
<dbReference type="Gene3D" id="3.10.180.10">
    <property type="entry name" value="2,3-Dihydroxybiphenyl 1,2-Dioxygenase, domain 1"/>
    <property type="match status" value="1"/>
</dbReference>
<keyword evidence="3" id="KW-1185">Reference proteome</keyword>
<comment type="caution">
    <text evidence="2">The sequence shown here is derived from an EMBL/GenBank/DDBJ whole genome shotgun (WGS) entry which is preliminary data.</text>
</comment>
<reference evidence="3" key="1">
    <citation type="journal article" date="2019" name="Int. J. Syst. Evol. Microbiol.">
        <title>The Global Catalogue of Microorganisms (GCM) 10K type strain sequencing project: providing services to taxonomists for standard genome sequencing and annotation.</title>
        <authorList>
            <consortium name="The Broad Institute Genomics Platform"/>
            <consortium name="The Broad Institute Genome Sequencing Center for Infectious Disease"/>
            <person name="Wu L."/>
            <person name="Ma J."/>
        </authorList>
    </citation>
    <scope>NUCLEOTIDE SEQUENCE [LARGE SCALE GENOMIC DNA]</scope>
    <source>
        <strain evidence="3">CCUG 49339</strain>
    </source>
</reference>
<name>A0ABW4LXQ0_9BACI</name>